<name>A0A9P8L7X5_9PEZI</name>
<evidence type="ECO:0000313" key="4">
    <source>
        <dbReference type="Proteomes" id="UP000750711"/>
    </source>
</evidence>
<keyword evidence="4" id="KW-1185">Reference proteome</keyword>
<evidence type="ECO:0000256" key="2">
    <source>
        <dbReference type="SAM" id="SignalP"/>
    </source>
</evidence>
<dbReference type="Gene3D" id="3.40.390.10">
    <property type="entry name" value="Collagenase (Catalytic Domain)"/>
    <property type="match status" value="1"/>
</dbReference>
<feature type="signal peptide" evidence="2">
    <location>
        <begin position="1"/>
        <end position="25"/>
    </location>
</feature>
<protein>
    <submittedName>
        <fullName evidence="3">Uncharacterized protein</fullName>
    </submittedName>
</protein>
<feature type="region of interest" description="Disordered" evidence="1">
    <location>
        <begin position="28"/>
        <end position="74"/>
    </location>
</feature>
<organism evidence="3 4">
    <name type="scientific">Trichoglossum hirsutum</name>
    <dbReference type="NCBI Taxonomy" id="265104"/>
    <lineage>
        <taxon>Eukaryota</taxon>
        <taxon>Fungi</taxon>
        <taxon>Dikarya</taxon>
        <taxon>Ascomycota</taxon>
        <taxon>Pezizomycotina</taxon>
        <taxon>Geoglossomycetes</taxon>
        <taxon>Geoglossales</taxon>
        <taxon>Geoglossaceae</taxon>
        <taxon>Trichoglossum</taxon>
    </lineage>
</organism>
<feature type="chain" id="PRO_5040427062" evidence="2">
    <location>
        <begin position="26"/>
        <end position="328"/>
    </location>
</feature>
<evidence type="ECO:0000256" key="1">
    <source>
        <dbReference type="SAM" id="MobiDB-lite"/>
    </source>
</evidence>
<proteinExistence type="predicted"/>
<dbReference type="InterPro" id="IPR024079">
    <property type="entry name" value="MetalloPept_cat_dom_sf"/>
</dbReference>
<keyword evidence="2" id="KW-0732">Signal</keyword>
<dbReference type="Proteomes" id="UP000750711">
    <property type="component" value="Unassembled WGS sequence"/>
</dbReference>
<gene>
    <name evidence="3" type="ORF">GP486_006132</name>
</gene>
<evidence type="ECO:0000313" key="3">
    <source>
        <dbReference type="EMBL" id="KAH0555925.1"/>
    </source>
</evidence>
<sequence>MCSFLLTSLLRLLLLLLSFPSLLLAGKEGRNKQPQTPPVSCIKSADNHNPPLLLNKSPQKELRDGRSSSSSNDDLSILGGSFSFATNCHAKPPKGSSYEGFTTMQEALLAAVHDAVALAQAAESLPATSVAFTHYFKGDPQHANFVAMMRKIGDQSDAYTVEFDCASGKPCGPQSIAVTDATVGEPSTRKTIQICNTYWKSGATRYLLPGTSTSPDPPYRSKQEWCTSKPTGGANYYATAGHSLLHEFTHLDTLGKQAGLSPDGDGRHGTGDFQKGCELNGARTQLDSWVKDTKGVLASPDYNAESYAATATGKGILLLVVAPAVGNG</sequence>
<dbReference type="EMBL" id="JAGHQM010001298">
    <property type="protein sequence ID" value="KAH0555925.1"/>
    <property type="molecule type" value="Genomic_DNA"/>
</dbReference>
<dbReference type="AlphaFoldDB" id="A0A9P8L7X5"/>
<comment type="caution">
    <text evidence="3">The sequence shown here is derived from an EMBL/GenBank/DDBJ whole genome shotgun (WGS) entry which is preliminary data.</text>
</comment>
<accession>A0A9P8L7X5</accession>
<dbReference type="GO" id="GO:0008237">
    <property type="term" value="F:metallopeptidase activity"/>
    <property type="evidence" value="ECO:0007669"/>
    <property type="project" value="InterPro"/>
</dbReference>
<dbReference type="SUPFAM" id="SSF55486">
    <property type="entry name" value="Metalloproteases ('zincins'), catalytic domain"/>
    <property type="match status" value="1"/>
</dbReference>
<reference evidence="3" key="1">
    <citation type="submission" date="2021-03" db="EMBL/GenBank/DDBJ databases">
        <title>Comparative genomics and phylogenomic investigation of the class Geoglossomycetes provide insights into ecological specialization and systematics.</title>
        <authorList>
            <person name="Melie T."/>
            <person name="Pirro S."/>
            <person name="Miller A.N."/>
            <person name="Quandt A."/>
        </authorList>
    </citation>
    <scope>NUCLEOTIDE SEQUENCE</scope>
    <source>
        <strain evidence="3">CAQ_001_2017</strain>
    </source>
</reference>